<keyword evidence="6" id="KW-0175">Coiled coil</keyword>
<dbReference type="GO" id="GO:0005737">
    <property type="term" value="C:cytoplasm"/>
    <property type="evidence" value="ECO:0007669"/>
    <property type="project" value="UniProtKB-SubCell"/>
</dbReference>
<comment type="function">
    <text evidence="3 4">Participates actively in the response to hyperosmotic and heat shock by preventing the aggregation of stress-denatured proteins, in association with DnaK and GrpE. It is the nucleotide exchange factor for DnaK and may function as a thermosensor. Unfolded proteins bind initially to DnaJ; upon interaction with the DnaJ-bound protein, DnaK hydrolyzes its bound ATP, resulting in the formation of a stable complex. GrpE releases ADP from DnaK; ATP binding to DnaK triggers the release of the substrate protein, thus completing the reaction cycle. Several rounds of ATP-dependent interactions between DnaJ, DnaK and GrpE are required for fully efficient folding.</text>
</comment>
<evidence type="ECO:0000313" key="8">
    <source>
        <dbReference type="Proteomes" id="UP000265540"/>
    </source>
</evidence>
<dbReference type="PANTHER" id="PTHR21237:SF23">
    <property type="entry name" value="GRPE PROTEIN HOMOLOG, MITOCHONDRIAL"/>
    <property type="match status" value="1"/>
</dbReference>
<comment type="similarity">
    <text evidence="1 3 5">Belongs to the GrpE family.</text>
</comment>
<dbReference type="GO" id="GO:0051087">
    <property type="term" value="F:protein-folding chaperone binding"/>
    <property type="evidence" value="ECO:0007669"/>
    <property type="project" value="InterPro"/>
</dbReference>
<dbReference type="AlphaFoldDB" id="A0A3A4ZJQ3"/>
<dbReference type="PRINTS" id="PR00773">
    <property type="entry name" value="GRPEPROTEIN"/>
</dbReference>
<sequence length="150" mass="17384">MSDEDKNKIKELEEKLTEMENNWKRALADYRNFQKRTEEEKVAFIEFANETLIRKILPVLDNLEVLNKHIEDTGLKMITKNLAQVLEDEGVAEIEVVSKDFDPSVMDAVEMTEGEENKVIEILNKGYFLKDKLLRPARVKVGSGQKKEDK</sequence>
<reference evidence="7 8" key="1">
    <citation type="journal article" date="2017" name="ISME J.">
        <title>Energy and carbon metabolisms in a deep terrestrial subsurface fluid microbial community.</title>
        <authorList>
            <person name="Momper L."/>
            <person name="Jungbluth S.P."/>
            <person name="Lee M.D."/>
            <person name="Amend J.P."/>
        </authorList>
    </citation>
    <scope>NUCLEOTIDE SEQUENCE [LARGE SCALE GENOMIC DNA]</scope>
    <source>
        <strain evidence="7">SURF_46</strain>
    </source>
</reference>
<keyword evidence="3 4" id="KW-0346">Stress response</keyword>
<dbReference type="SUPFAM" id="SSF51064">
    <property type="entry name" value="Head domain of nucleotide exchange factor GrpE"/>
    <property type="match status" value="1"/>
</dbReference>
<evidence type="ECO:0000256" key="6">
    <source>
        <dbReference type="SAM" id="Coils"/>
    </source>
</evidence>
<dbReference type="Proteomes" id="UP000265540">
    <property type="component" value="Unassembled WGS sequence"/>
</dbReference>
<evidence type="ECO:0000256" key="4">
    <source>
        <dbReference type="RuleBase" id="RU000639"/>
    </source>
</evidence>
<dbReference type="GO" id="GO:0006457">
    <property type="term" value="P:protein folding"/>
    <property type="evidence" value="ECO:0007669"/>
    <property type="project" value="InterPro"/>
</dbReference>
<dbReference type="Gene3D" id="2.30.22.10">
    <property type="entry name" value="Head domain of nucleotide exchange factor GrpE"/>
    <property type="match status" value="1"/>
</dbReference>
<dbReference type="CDD" id="cd00446">
    <property type="entry name" value="GrpE"/>
    <property type="match status" value="1"/>
</dbReference>
<dbReference type="SUPFAM" id="SSF58014">
    <property type="entry name" value="Coiled-coil domain of nucleotide exchange factor GrpE"/>
    <property type="match status" value="1"/>
</dbReference>
<evidence type="ECO:0000256" key="2">
    <source>
        <dbReference type="ARBA" id="ARBA00023186"/>
    </source>
</evidence>
<name>A0A3A4ZJQ3_UNCKA</name>
<dbReference type="GO" id="GO:0042803">
    <property type="term" value="F:protein homodimerization activity"/>
    <property type="evidence" value="ECO:0007669"/>
    <property type="project" value="InterPro"/>
</dbReference>
<organism evidence="7 8">
    <name type="scientific">candidate division WWE3 bacterium</name>
    <dbReference type="NCBI Taxonomy" id="2053526"/>
    <lineage>
        <taxon>Bacteria</taxon>
        <taxon>Katanobacteria</taxon>
    </lineage>
</organism>
<dbReference type="PANTHER" id="PTHR21237">
    <property type="entry name" value="GRPE PROTEIN"/>
    <property type="match status" value="1"/>
</dbReference>
<dbReference type="HAMAP" id="MF_01151">
    <property type="entry name" value="GrpE"/>
    <property type="match status" value="1"/>
</dbReference>
<gene>
    <name evidence="3" type="primary">grpE</name>
    <name evidence="7" type="ORF">C4561_03890</name>
</gene>
<evidence type="ECO:0000313" key="7">
    <source>
        <dbReference type="EMBL" id="RJR26890.1"/>
    </source>
</evidence>
<dbReference type="InterPro" id="IPR000740">
    <property type="entry name" value="GrpE"/>
</dbReference>
<evidence type="ECO:0000256" key="1">
    <source>
        <dbReference type="ARBA" id="ARBA00009054"/>
    </source>
</evidence>
<accession>A0A3A4ZJQ3</accession>
<evidence type="ECO:0000256" key="3">
    <source>
        <dbReference type="HAMAP-Rule" id="MF_01151"/>
    </source>
</evidence>
<protein>
    <recommendedName>
        <fullName evidence="3 4">Protein GrpE</fullName>
    </recommendedName>
    <alternativeName>
        <fullName evidence="3">HSP-70 cofactor</fullName>
    </alternativeName>
</protein>
<dbReference type="InterPro" id="IPR013805">
    <property type="entry name" value="GrpE_CC"/>
</dbReference>
<evidence type="ECO:0000256" key="5">
    <source>
        <dbReference type="RuleBase" id="RU004478"/>
    </source>
</evidence>
<keyword evidence="3" id="KW-0963">Cytoplasm</keyword>
<dbReference type="GO" id="GO:0000774">
    <property type="term" value="F:adenyl-nucleotide exchange factor activity"/>
    <property type="evidence" value="ECO:0007669"/>
    <property type="project" value="InterPro"/>
</dbReference>
<dbReference type="InterPro" id="IPR009012">
    <property type="entry name" value="GrpE_head"/>
</dbReference>
<comment type="caution">
    <text evidence="7">The sequence shown here is derived from an EMBL/GenBank/DDBJ whole genome shotgun (WGS) entry which is preliminary data.</text>
</comment>
<dbReference type="Pfam" id="PF01025">
    <property type="entry name" value="GrpE"/>
    <property type="match status" value="1"/>
</dbReference>
<keyword evidence="2 3" id="KW-0143">Chaperone</keyword>
<dbReference type="EMBL" id="QZJF01000017">
    <property type="protein sequence ID" value="RJR26890.1"/>
    <property type="molecule type" value="Genomic_DNA"/>
</dbReference>
<comment type="subcellular location">
    <subcellularLocation>
        <location evidence="3">Cytoplasm</location>
    </subcellularLocation>
</comment>
<dbReference type="PROSITE" id="PS01071">
    <property type="entry name" value="GRPE"/>
    <property type="match status" value="1"/>
</dbReference>
<proteinExistence type="inferred from homology"/>
<feature type="coiled-coil region" evidence="6">
    <location>
        <begin position="2"/>
        <end position="29"/>
    </location>
</feature>
<dbReference type="Gene3D" id="3.90.20.20">
    <property type="match status" value="1"/>
</dbReference>
<dbReference type="GO" id="GO:0051082">
    <property type="term" value="F:unfolded protein binding"/>
    <property type="evidence" value="ECO:0007669"/>
    <property type="project" value="TreeGrafter"/>
</dbReference>
<comment type="subunit">
    <text evidence="3">Homodimer.</text>
</comment>